<dbReference type="InterPro" id="IPR036056">
    <property type="entry name" value="Fibrinogen-like_C"/>
</dbReference>
<dbReference type="Gene3D" id="3.90.215.10">
    <property type="entry name" value="Gamma Fibrinogen, chain A, domain 1"/>
    <property type="match status" value="1"/>
</dbReference>
<dbReference type="InterPro" id="IPR050373">
    <property type="entry name" value="Fibrinogen_C-term_domain"/>
</dbReference>
<dbReference type="Proteomes" id="UP001209878">
    <property type="component" value="Unassembled WGS sequence"/>
</dbReference>
<dbReference type="GO" id="GO:0005615">
    <property type="term" value="C:extracellular space"/>
    <property type="evidence" value="ECO:0007669"/>
    <property type="project" value="TreeGrafter"/>
</dbReference>
<dbReference type="Pfam" id="PF00147">
    <property type="entry name" value="Fibrinogen_C"/>
    <property type="match status" value="1"/>
</dbReference>
<dbReference type="EMBL" id="JAODUO010000181">
    <property type="protein sequence ID" value="KAK2186987.1"/>
    <property type="molecule type" value="Genomic_DNA"/>
</dbReference>
<dbReference type="PANTHER" id="PTHR19143">
    <property type="entry name" value="FIBRINOGEN/TENASCIN/ANGIOPOEITIN"/>
    <property type="match status" value="1"/>
</dbReference>
<dbReference type="PROSITE" id="PS51406">
    <property type="entry name" value="FIBRINOGEN_C_2"/>
    <property type="match status" value="1"/>
</dbReference>
<evidence type="ECO:0000259" key="1">
    <source>
        <dbReference type="PROSITE" id="PS51406"/>
    </source>
</evidence>
<evidence type="ECO:0000313" key="3">
    <source>
        <dbReference type="Proteomes" id="UP001209878"/>
    </source>
</evidence>
<name>A0AAD9P2L9_RIDPI</name>
<comment type="caution">
    <text evidence="2">The sequence shown here is derived from an EMBL/GenBank/DDBJ whole genome shotgun (WGS) entry which is preliminary data.</text>
</comment>
<evidence type="ECO:0000313" key="2">
    <source>
        <dbReference type="EMBL" id="KAK2186987.1"/>
    </source>
</evidence>
<reference evidence="2" key="1">
    <citation type="journal article" date="2023" name="Mol. Biol. Evol.">
        <title>Third-Generation Sequencing Reveals the Adaptive Role of the Epigenome in Three Deep-Sea Polychaetes.</title>
        <authorList>
            <person name="Perez M."/>
            <person name="Aroh O."/>
            <person name="Sun Y."/>
            <person name="Lan Y."/>
            <person name="Juniper S.K."/>
            <person name="Young C.R."/>
            <person name="Angers B."/>
            <person name="Qian P.Y."/>
        </authorList>
    </citation>
    <scope>NUCLEOTIDE SEQUENCE</scope>
    <source>
        <strain evidence="2">R07B-5</strain>
    </source>
</reference>
<gene>
    <name evidence="2" type="ORF">NP493_181g02001</name>
</gene>
<organism evidence="2 3">
    <name type="scientific">Ridgeia piscesae</name>
    <name type="common">Tubeworm</name>
    <dbReference type="NCBI Taxonomy" id="27915"/>
    <lineage>
        <taxon>Eukaryota</taxon>
        <taxon>Metazoa</taxon>
        <taxon>Spiralia</taxon>
        <taxon>Lophotrochozoa</taxon>
        <taxon>Annelida</taxon>
        <taxon>Polychaeta</taxon>
        <taxon>Sedentaria</taxon>
        <taxon>Canalipalpata</taxon>
        <taxon>Sabellida</taxon>
        <taxon>Siboglinidae</taxon>
        <taxon>Ridgeia</taxon>
    </lineage>
</organism>
<sequence length="169" mass="19697">MRRLHGLEPFNRTWAEYKSGFGKLLGEFWLGNEVVRQLTSRLSYTLHVQYNRVDGIQNRAIYETFTLGRERDGYRLHLGRRKHPFYDGLDGRLAAYPLHLCSNCTFWTSDKKHRCTKLAGGWWRPNYKDNCRAGATDVNVLDHSTASEKKTSVTKVVMKIRPTTFKRGE</sequence>
<feature type="domain" description="Fibrinogen C-terminal" evidence="1">
    <location>
        <begin position="1"/>
        <end position="131"/>
    </location>
</feature>
<proteinExistence type="predicted"/>
<dbReference type="AlphaFoldDB" id="A0AAD9P2L9"/>
<dbReference type="SMART" id="SM00186">
    <property type="entry name" value="FBG"/>
    <property type="match status" value="1"/>
</dbReference>
<keyword evidence="3" id="KW-1185">Reference proteome</keyword>
<dbReference type="SUPFAM" id="SSF56496">
    <property type="entry name" value="Fibrinogen C-terminal domain-like"/>
    <property type="match status" value="1"/>
</dbReference>
<dbReference type="InterPro" id="IPR002181">
    <property type="entry name" value="Fibrinogen_a/b/g_C_dom"/>
</dbReference>
<accession>A0AAD9P2L9</accession>
<dbReference type="InterPro" id="IPR014716">
    <property type="entry name" value="Fibrinogen_a/b/g_C_1"/>
</dbReference>
<protein>
    <recommendedName>
        <fullName evidence="1">Fibrinogen C-terminal domain-containing protein</fullName>
    </recommendedName>
</protein>